<dbReference type="KEGG" id="fll:EI427_25425"/>
<name>A0A3Q9FQE9_9BACT</name>
<evidence type="ECO:0000259" key="6">
    <source>
        <dbReference type="Pfam" id="PF07980"/>
    </source>
</evidence>
<dbReference type="InterPro" id="IPR033985">
    <property type="entry name" value="SusD-like_N"/>
</dbReference>
<evidence type="ECO:0000256" key="3">
    <source>
        <dbReference type="ARBA" id="ARBA00022729"/>
    </source>
</evidence>
<evidence type="ECO:0000256" key="5">
    <source>
        <dbReference type="ARBA" id="ARBA00023237"/>
    </source>
</evidence>
<dbReference type="Proteomes" id="UP000267268">
    <property type="component" value="Chromosome 2"/>
</dbReference>
<dbReference type="PROSITE" id="PS51257">
    <property type="entry name" value="PROKAR_LIPOPROTEIN"/>
    <property type="match status" value="1"/>
</dbReference>
<reference evidence="8 9" key="1">
    <citation type="submission" date="2018-12" db="EMBL/GenBank/DDBJ databases">
        <title>Flammeovirga pectinis sp. nov., isolated from the gut of the Korean scallop, Patinopecten yessoensis.</title>
        <authorList>
            <person name="Bae J.-W."/>
            <person name="Jeong Y.-S."/>
            <person name="Kang W."/>
        </authorList>
    </citation>
    <scope>NUCLEOTIDE SEQUENCE [LARGE SCALE GENOMIC DNA]</scope>
    <source>
        <strain evidence="8 9">L12M1</strain>
    </source>
</reference>
<evidence type="ECO:0000259" key="7">
    <source>
        <dbReference type="Pfam" id="PF14322"/>
    </source>
</evidence>
<dbReference type="InterPro" id="IPR012944">
    <property type="entry name" value="SusD_RagB_dom"/>
</dbReference>
<evidence type="ECO:0000256" key="4">
    <source>
        <dbReference type="ARBA" id="ARBA00023136"/>
    </source>
</evidence>
<sequence length="572" mass="64547">MKKINNLILGLISAVVMIGCSEDKFLTQENPNSITPASFWKSNEDFNKALNTVYGALQFSSLSGAKISYEMVRADMAGTENWYPQYPFSELTVNDASEHVQNKWNEAYVGIFRANQVIVNLANEDANLTADEKTEIEAQAKFLRAFFYFELVNSYNGAVVHLDIVTDPDQLNKDISDKATVTSEVIIPDLEFAKKHLPLEWGGNGNIGRVTWGAATSLLGKVALYDKDYTKAATYFKEVIDSRVYSLVANIGDNFSDENEYNAESVFEVAYSDVLKPGASGETIDDNPFETSGEATNMCTQTAPLSAGGYNTVIASYYMHELMVYDEMDPTNTINEGFTTSQRMYTSIVPREYDGLYFEELTGEKTGWAYGQSAYIKKFSNWYKKQYEDAQGRSGINWRHIRYADVLLMYAEAVLEGSNDFTTAMTYIDMVRARAGVKTLALYIAENGGTFPALHESVQVTGTPHAQVVPSAETVRTHLRMVERPLELCFEGHRWRDLIRWGITGEVLKKNRQDEEWRLKNFESIQNQPPLFIVERIRPDYAVSSEIYDSEVHDFYPIPTSEKQINTGLTSN</sequence>
<evidence type="ECO:0000313" key="8">
    <source>
        <dbReference type="EMBL" id="AZQ65557.1"/>
    </source>
</evidence>
<feature type="domain" description="SusD-like N-terminal" evidence="7">
    <location>
        <begin position="24"/>
        <end position="224"/>
    </location>
</feature>
<accession>A0A3Q9FQE9</accession>
<dbReference type="RefSeq" id="WP_126620384.1">
    <property type="nucleotide sequence ID" value="NZ_CP034563.1"/>
</dbReference>
<dbReference type="Gene3D" id="1.25.40.390">
    <property type="match status" value="1"/>
</dbReference>
<evidence type="ECO:0000256" key="2">
    <source>
        <dbReference type="ARBA" id="ARBA00006275"/>
    </source>
</evidence>
<dbReference type="InterPro" id="IPR011990">
    <property type="entry name" value="TPR-like_helical_dom_sf"/>
</dbReference>
<keyword evidence="9" id="KW-1185">Reference proteome</keyword>
<dbReference type="OrthoDB" id="9792139at2"/>
<proteinExistence type="inferred from homology"/>
<keyword evidence="5" id="KW-0998">Cell outer membrane</keyword>
<dbReference type="SUPFAM" id="SSF48452">
    <property type="entry name" value="TPR-like"/>
    <property type="match status" value="1"/>
</dbReference>
<gene>
    <name evidence="8" type="ORF">EI427_25425</name>
</gene>
<protein>
    <submittedName>
        <fullName evidence="8">RagB/SusD family nutrient uptake outer membrane protein</fullName>
    </submittedName>
</protein>
<evidence type="ECO:0000313" key="9">
    <source>
        <dbReference type="Proteomes" id="UP000267268"/>
    </source>
</evidence>
<feature type="domain" description="RagB/SusD" evidence="6">
    <location>
        <begin position="264"/>
        <end position="572"/>
    </location>
</feature>
<dbReference type="EMBL" id="CP034563">
    <property type="protein sequence ID" value="AZQ65557.1"/>
    <property type="molecule type" value="Genomic_DNA"/>
</dbReference>
<organism evidence="8 9">
    <name type="scientific">Flammeovirga pectinis</name>
    <dbReference type="NCBI Taxonomy" id="2494373"/>
    <lineage>
        <taxon>Bacteria</taxon>
        <taxon>Pseudomonadati</taxon>
        <taxon>Bacteroidota</taxon>
        <taxon>Cytophagia</taxon>
        <taxon>Cytophagales</taxon>
        <taxon>Flammeovirgaceae</taxon>
        <taxon>Flammeovirga</taxon>
    </lineage>
</organism>
<keyword evidence="3" id="KW-0732">Signal</keyword>
<comment type="similarity">
    <text evidence="2">Belongs to the SusD family.</text>
</comment>
<dbReference type="GO" id="GO:0009279">
    <property type="term" value="C:cell outer membrane"/>
    <property type="evidence" value="ECO:0007669"/>
    <property type="project" value="UniProtKB-SubCell"/>
</dbReference>
<dbReference type="AlphaFoldDB" id="A0A3Q9FQE9"/>
<keyword evidence="4" id="KW-0472">Membrane</keyword>
<dbReference type="Pfam" id="PF07980">
    <property type="entry name" value="SusD_RagB"/>
    <property type="match status" value="1"/>
</dbReference>
<dbReference type="Pfam" id="PF14322">
    <property type="entry name" value="SusD-like_3"/>
    <property type="match status" value="1"/>
</dbReference>
<evidence type="ECO:0000256" key="1">
    <source>
        <dbReference type="ARBA" id="ARBA00004442"/>
    </source>
</evidence>
<comment type="subcellular location">
    <subcellularLocation>
        <location evidence="1">Cell outer membrane</location>
    </subcellularLocation>
</comment>